<accession>A0A8K0G8P2</accession>
<feature type="transmembrane region" description="Helical" evidence="1">
    <location>
        <begin position="20"/>
        <end position="37"/>
    </location>
</feature>
<keyword evidence="3" id="KW-1185">Reference proteome</keyword>
<protein>
    <recommendedName>
        <fullName evidence="4">PiggyBac transposable element-derived protein domain-containing protein</fullName>
    </recommendedName>
</protein>
<evidence type="ECO:0000256" key="1">
    <source>
        <dbReference type="SAM" id="Phobius"/>
    </source>
</evidence>
<dbReference type="EMBL" id="VTPC01055460">
    <property type="protein sequence ID" value="KAF2890279.1"/>
    <property type="molecule type" value="Genomic_DNA"/>
</dbReference>
<evidence type="ECO:0000313" key="2">
    <source>
        <dbReference type="EMBL" id="KAF2890279.1"/>
    </source>
</evidence>
<name>A0A8K0G8P2_IGNLU</name>
<dbReference type="AlphaFoldDB" id="A0A8K0G8P2"/>
<organism evidence="2 3">
    <name type="scientific">Ignelater luminosus</name>
    <name type="common">Cucubano</name>
    <name type="synonym">Pyrophorus luminosus</name>
    <dbReference type="NCBI Taxonomy" id="2038154"/>
    <lineage>
        <taxon>Eukaryota</taxon>
        <taxon>Metazoa</taxon>
        <taxon>Ecdysozoa</taxon>
        <taxon>Arthropoda</taxon>
        <taxon>Hexapoda</taxon>
        <taxon>Insecta</taxon>
        <taxon>Pterygota</taxon>
        <taxon>Neoptera</taxon>
        <taxon>Endopterygota</taxon>
        <taxon>Coleoptera</taxon>
        <taxon>Polyphaga</taxon>
        <taxon>Elateriformia</taxon>
        <taxon>Elateroidea</taxon>
        <taxon>Elateridae</taxon>
        <taxon>Agrypninae</taxon>
        <taxon>Pyrophorini</taxon>
        <taxon>Ignelater</taxon>
    </lineage>
</organism>
<gene>
    <name evidence="2" type="ORF">ILUMI_15894</name>
</gene>
<evidence type="ECO:0000313" key="3">
    <source>
        <dbReference type="Proteomes" id="UP000801492"/>
    </source>
</evidence>
<reference evidence="2" key="1">
    <citation type="submission" date="2019-08" db="EMBL/GenBank/DDBJ databases">
        <title>The genome of the North American firefly Photinus pyralis.</title>
        <authorList>
            <consortium name="Photinus pyralis genome working group"/>
            <person name="Fallon T.R."/>
            <person name="Sander Lower S.E."/>
            <person name="Weng J.-K."/>
        </authorList>
    </citation>
    <scope>NUCLEOTIDE SEQUENCE</scope>
    <source>
        <strain evidence="2">TRF0915ILg1</strain>
        <tissue evidence="2">Whole body</tissue>
    </source>
</reference>
<keyword evidence="1" id="KW-0812">Transmembrane</keyword>
<dbReference type="Proteomes" id="UP000801492">
    <property type="component" value="Unassembled WGS sequence"/>
</dbReference>
<keyword evidence="1" id="KW-0472">Membrane</keyword>
<proteinExistence type="predicted"/>
<evidence type="ECO:0008006" key="4">
    <source>
        <dbReference type="Google" id="ProtNLM"/>
    </source>
</evidence>
<keyword evidence="1" id="KW-1133">Transmembrane helix</keyword>
<comment type="caution">
    <text evidence="2">The sequence shown here is derived from an EMBL/GenBank/DDBJ whole genome shotgun (WGS) entry which is preliminary data.</text>
</comment>
<sequence>MDKMVSYYSKTRKTQRWPVAFSYNILDIAALAAYIIYTENNSPFQNQANYRGRFLKELEKQLSMSAILTRSKIPNVYRNFATRLGIKCVLDKPLVAADYEENPDSRNSPPRDATGLRKVVGNCFMFMSVAEKRFHKTRKLCSG</sequence>